<name>A0A2A6BG92_PRIPA</name>
<dbReference type="AlphaFoldDB" id="A0A2A6BG92"/>
<organism evidence="2 3">
    <name type="scientific">Pristionchus pacificus</name>
    <name type="common">Parasitic nematode worm</name>
    <dbReference type="NCBI Taxonomy" id="54126"/>
    <lineage>
        <taxon>Eukaryota</taxon>
        <taxon>Metazoa</taxon>
        <taxon>Ecdysozoa</taxon>
        <taxon>Nematoda</taxon>
        <taxon>Chromadorea</taxon>
        <taxon>Rhabditida</taxon>
        <taxon>Rhabditina</taxon>
        <taxon>Diplogasteromorpha</taxon>
        <taxon>Diplogasteroidea</taxon>
        <taxon>Neodiplogasteridae</taxon>
        <taxon>Pristionchus</taxon>
    </lineage>
</organism>
<accession>A0A8R1U3E1</accession>
<reference evidence="2" key="2">
    <citation type="submission" date="2022-06" db="UniProtKB">
        <authorList>
            <consortium name="EnsemblMetazoa"/>
        </authorList>
    </citation>
    <scope>IDENTIFICATION</scope>
    <source>
        <strain evidence="2">PS312</strain>
    </source>
</reference>
<evidence type="ECO:0000256" key="1">
    <source>
        <dbReference type="ARBA" id="ARBA00023115"/>
    </source>
</evidence>
<accession>A0A2A6BG92</accession>
<reference evidence="3" key="1">
    <citation type="journal article" date="2008" name="Nat. Genet.">
        <title>The Pristionchus pacificus genome provides a unique perspective on nematode lifestyle and parasitism.</title>
        <authorList>
            <person name="Dieterich C."/>
            <person name="Clifton S.W."/>
            <person name="Schuster L.N."/>
            <person name="Chinwalla A."/>
            <person name="Delehaunty K."/>
            <person name="Dinkelacker I."/>
            <person name="Fulton L."/>
            <person name="Fulton R."/>
            <person name="Godfrey J."/>
            <person name="Minx P."/>
            <person name="Mitreva M."/>
            <person name="Roeseler W."/>
            <person name="Tian H."/>
            <person name="Witte H."/>
            <person name="Yang S.P."/>
            <person name="Wilson R.K."/>
            <person name="Sommer R.J."/>
        </authorList>
    </citation>
    <scope>NUCLEOTIDE SEQUENCE [LARGE SCALE GENOMIC DNA]</scope>
    <source>
        <strain evidence="3">PS312</strain>
    </source>
</reference>
<keyword evidence="1" id="KW-0620">Polyamine biosynthesis</keyword>
<dbReference type="Proteomes" id="UP000005239">
    <property type="component" value="Unassembled WGS sequence"/>
</dbReference>
<dbReference type="Pfam" id="PF01564">
    <property type="entry name" value="Spermine_synth"/>
    <property type="match status" value="2"/>
</dbReference>
<gene>
    <name evidence="2" type="primary">WBGene00089916</name>
</gene>
<dbReference type="SUPFAM" id="SSF53335">
    <property type="entry name" value="S-adenosyl-L-methionine-dependent methyltransferases"/>
    <property type="match status" value="2"/>
</dbReference>
<dbReference type="CDD" id="cd02440">
    <property type="entry name" value="AdoMet_MTases"/>
    <property type="match status" value="1"/>
</dbReference>
<dbReference type="FunFam" id="3.40.50.150:FF:000622">
    <property type="entry name" value="Uncharacterized protein"/>
    <property type="match status" value="1"/>
</dbReference>
<dbReference type="PANTHER" id="PTHR43317:SF1">
    <property type="entry name" value="THERMOSPERMINE SYNTHASE ACAULIS5"/>
    <property type="match status" value="1"/>
</dbReference>
<dbReference type="EnsemblMetazoa" id="PPA00362.1">
    <property type="protein sequence ID" value="PPA00362.1"/>
    <property type="gene ID" value="WBGene00089916"/>
</dbReference>
<dbReference type="OrthoDB" id="2016285at2759"/>
<sequence length="370" mass="41855">MVLVQRKKNGQKIANVEATEKEKHQTFMQKHIGPGFSWRNALILIVVLFTLSFANLTRPQRVLQIGMGGGATTNFLANMPVNLSIDTVEIDPVLYDVARRLFDLTENERVKVKIEDGAKFMERAVSEKIIYDSILLDATGSDEKYRYGPAPLFSRPKVIADLSKSISFSNLDSREHRVLQIGLGGGATTNFLATMPVELSIDVVELEPTVYDVAKKYFDLTENERVKVKIEDGVKFMERGVNENAQYDSILLDACTTDVKEAALCPAPVFRAPEVIENLSKLVGSTGVLSVNMFATRDREAQQEMIESQYQTFFLKCFSLRFNVEQKMLFCSNRKDFSWNGRKQRILGNLKDFDLRMRTNLHSAISTLNE</sequence>
<dbReference type="Gene3D" id="3.40.50.150">
    <property type="entry name" value="Vaccinia Virus protein VP39"/>
    <property type="match status" value="2"/>
</dbReference>
<dbReference type="InterPro" id="IPR029063">
    <property type="entry name" value="SAM-dependent_MTases_sf"/>
</dbReference>
<dbReference type="GO" id="GO:0006596">
    <property type="term" value="P:polyamine biosynthetic process"/>
    <property type="evidence" value="ECO:0007669"/>
    <property type="project" value="UniProtKB-KW"/>
</dbReference>
<keyword evidence="3" id="KW-1185">Reference proteome</keyword>
<evidence type="ECO:0000313" key="3">
    <source>
        <dbReference type="Proteomes" id="UP000005239"/>
    </source>
</evidence>
<dbReference type="PANTHER" id="PTHR43317">
    <property type="entry name" value="THERMOSPERMINE SYNTHASE ACAULIS5"/>
    <property type="match status" value="1"/>
</dbReference>
<protein>
    <submittedName>
        <fullName evidence="2">Methyltransferase</fullName>
    </submittedName>
</protein>
<proteinExistence type="predicted"/>
<evidence type="ECO:0000313" key="2">
    <source>
        <dbReference type="EnsemblMetazoa" id="PPA00362.1"/>
    </source>
</evidence>